<dbReference type="AlphaFoldDB" id="A0A1F2WTE7"/>
<dbReference type="PIRSF" id="PIRSF006648">
    <property type="entry name" value="DrrB"/>
    <property type="match status" value="1"/>
</dbReference>
<feature type="transmembrane region" description="Helical" evidence="5">
    <location>
        <begin position="179"/>
        <end position="198"/>
    </location>
</feature>
<evidence type="ECO:0000256" key="5">
    <source>
        <dbReference type="RuleBase" id="RU361157"/>
    </source>
</evidence>
<dbReference type="Pfam" id="PF01061">
    <property type="entry name" value="ABC2_membrane"/>
    <property type="match status" value="1"/>
</dbReference>
<dbReference type="InterPro" id="IPR013525">
    <property type="entry name" value="ABC2_TM"/>
</dbReference>
<dbReference type="PANTHER" id="PTHR43229">
    <property type="entry name" value="NODULATION PROTEIN J"/>
    <property type="match status" value="1"/>
</dbReference>
<dbReference type="GO" id="GO:0043190">
    <property type="term" value="C:ATP-binding cassette (ABC) transporter complex"/>
    <property type="evidence" value="ECO:0007669"/>
    <property type="project" value="InterPro"/>
</dbReference>
<evidence type="ECO:0000313" key="7">
    <source>
        <dbReference type="EMBL" id="OFW60178.1"/>
    </source>
</evidence>
<evidence type="ECO:0000256" key="4">
    <source>
        <dbReference type="ARBA" id="ARBA00023136"/>
    </source>
</evidence>
<keyword evidence="5" id="KW-0813">Transport</keyword>
<keyword evidence="3 5" id="KW-1133">Transmembrane helix</keyword>
<organism evidence="7 8">
    <name type="scientific">Candidatus Solincola sediminis</name>
    <dbReference type="NCBI Taxonomy" id="1797199"/>
    <lineage>
        <taxon>Bacteria</taxon>
        <taxon>Bacillati</taxon>
        <taxon>Actinomycetota</taxon>
        <taxon>Candidatus Geothermincolia</taxon>
        <taxon>Candidatus Geothermincolales</taxon>
        <taxon>Candidatus Geothermincolaceae</taxon>
        <taxon>Candidatus Solincola</taxon>
    </lineage>
</organism>
<comment type="similarity">
    <text evidence="5">Belongs to the ABC-2 integral membrane protein family.</text>
</comment>
<keyword evidence="5" id="KW-1003">Cell membrane</keyword>
<gene>
    <name evidence="7" type="ORF">A2Y75_02145</name>
</gene>
<sequence length="262" mass="28406">MPPRQSFLVGAVRDTAAVARRNLIGLYRVPQLLIFVLVQPVIFVVLFRYVFGGALALAQVTPYPYVDFLMPGIFVQTVVFGAIGTAIGITTDIQSGMLERFRALPMRRTAFLTGRTLSDLVRNMAVMALITGVGFAVGFRIHTNPIAFTLGILLVLLFAYVLSWLFALEGLLLRDPESAQAAAFPVMAPLVFASSAFIPVTTMPSWLQGFAKYQPVSVTASAVRALVLGGPTANYVLQSLAWCAGIVAVCAPLAVWYYRRAV</sequence>
<dbReference type="Proteomes" id="UP000177876">
    <property type="component" value="Unassembled WGS sequence"/>
</dbReference>
<name>A0A1F2WTE7_9ACTN</name>
<dbReference type="PANTHER" id="PTHR43229:SF2">
    <property type="entry name" value="NODULATION PROTEIN J"/>
    <property type="match status" value="1"/>
</dbReference>
<dbReference type="PROSITE" id="PS51012">
    <property type="entry name" value="ABC_TM2"/>
    <property type="match status" value="1"/>
</dbReference>
<evidence type="ECO:0000313" key="8">
    <source>
        <dbReference type="Proteomes" id="UP000177876"/>
    </source>
</evidence>
<dbReference type="InterPro" id="IPR047817">
    <property type="entry name" value="ABC2_TM_bact-type"/>
</dbReference>
<keyword evidence="2 5" id="KW-0812">Transmembrane</keyword>
<feature type="transmembrane region" description="Helical" evidence="5">
    <location>
        <begin position="32"/>
        <end position="58"/>
    </location>
</feature>
<evidence type="ECO:0000259" key="6">
    <source>
        <dbReference type="PROSITE" id="PS51012"/>
    </source>
</evidence>
<dbReference type="STRING" id="1797197.A2Y75_02145"/>
<accession>A0A1F2WTE7</accession>
<proteinExistence type="inferred from homology"/>
<evidence type="ECO:0000256" key="2">
    <source>
        <dbReference type="ARBA" id="ARBA00022692"/>
    </source>
</evidence>
<feature type="domain" description="ABC transmembrane type-2" evidence="6">
    <location>
        <begin position="31"/>
        <end position="261"/>
    </location>
</feature>
<protein>
    <recommendedName>
        <fullName evidence="5">Transport permease protein</fullName>
    </recommendedName>
</protein>
<dbReference type="GO" id="GO:0140359">
    <property type="term" value="F:ABC-type transporter activity"/>
    <property type="evidence" value="ECO:0007669"/>
    <property type="project" value="InterPro"/>
</dbReference>
<dbReference type="InterPro" id="IPR051784">
    <property type="entry name" value="Nod_factor_ABC_transporter"/>
</dbReference>
<comment type="subcellular location">
    <subcellularLocation>
        <location evidence="5">Cell membrane</location>
        <topology evidence="5">Multi-pass membrane protein</topology>
    </subcellularLocation>
    <subcellularLocation>
        <location evidence="1">Membrane</location>
        <topology evidence="1">Multi-pass membrane protein</topology>
    </subcellularLocation>
</comment>
<evidence type="ECO:0000256" key="3">
    <source>
        <dbReference type="ARBA" id="ARBA00022989"/>
    </source>
</evidence>
<feature type="transmembrane region" description="Helical" evidence="5">
    <location>
        <begin position="235"/>
        <end position="258"/>
    </location>
</feature>
<comment type="caution">
    <text evidence="5">Lacks conserved residue(s) required for the propagation of feature annotation.</text>
</comment>
<feature type="transmembrane region" description="Helical" evidence="5">
    <location>
        <begin position="120"/>
        <end position="139"/>
    </location>
</feature>
<dbReference type="EMBL" id="MELK01000006">
    <property type="protein sequence ID" value="OFW60178.1"/>
    <property type="molecule type" value="Genomic_DNA"/>
</dbReference>
<reference evidence="7 8" key="1">
    <citation type="journal article" date="2016" name="Nat. Commun.">
        <title>Thousands of microbial genomes shed light on interconnected biogeochemical processes in an aquifer system.</title>
        <authorList>
            <person name="Anantharaman K."/>
            <person name="Brown C.T."/>
            <person name="Hug L.A."/>
            <person name="Sharon I."/>
            <person name="Castelle C.J."/>
            <person name="Probst A.J."/>
            <person name="Thomas B.C."/>
            <person name="Singh A."/>
            <person name="Wilkins M.J."/>
            <person name="Karaoz U."/>
            <person name="Brodie E.L."/>
            <person name="Williams K.H."/>
            <person name="Hubbard S.S."/>
            <person name="Banfield J.F."/>
        </authorList>
    </citation>
    <scope>NUCLEOTIDE SEQUENCE [LARGE SCALE GENOMIC DNA]</scope>
</reference>
<comment type="caution">
    <text evidence="7">The sequence shown here is derived from an EMBL/GenBank/DDBJ whole genome shotgun (WGS) entry which is preliminary data.</text>
</comment>
<evidence type="ECO:0000256" key="1">
    <source>
        <dbReference type="ARBA" id="ARBA00004141"/>
    </source>
</evidence>
<dbReference type="InterPro" id="IPR000412">
    <property type="entry name" value="ABC_2_transport"/>
</dbReference>
<keyword evidence="4 5" id="KW-0472">Membrane</keyword>
<feature type="transmembrane region" description="Helical" evidence="5">
    <location>
        <begin position="145"/>
        <end position="167"/>
    </location>
</feature>